<dbReference type="Proteomes" id="UP001175271">
    <property type="component" value="Unassembled WGS sequence"/>
</dbReference>
<evidence type="ECO:0000256" key="3">
    <source>
        <dbReference type="SAM" id="SignalP"/>
    </source>
</evidence>
<feature type="chain" id="PRO_5041442471" description="BetaSPN-type CS-alpha/beta domain-containing protein" evidence="3">
    <location>
        <begin position="22"/>
        <end position="72"/>
    </location>
</feature>
<protein>
    <recommendedName>
        <fullName evidence="4">BetaSPN-type CS-alpha/beta domain-containing protein</fullName>
    </recommendedName>
</protein>
<organism evidence="5 6">
    <name type="scientific">Steinernema hermaphroditum</name>
    <dbReference type="NCBI Taxonomy" id="289476"/>
    <lineage>
        <taxon>Eukaryota</taxon>
        <taxon>Metazoa</taxon>
        <taxon>Ecdysozoa</taxon>
        <taxon>Nematoda</taxon>
        <taxon>Chromadorea</taxon>
        <taxon>Rhabditida</taxon>
        <taxon>Tylenchina</taxon>
        <taxon>Panagrolaimomorpha</taxon>
        <taxon>Strongyloidoidea</taxon>
        <taxon>Steinernematidae</taxon>
        <taxon>Steinernema</taxon>
    </lineage>
</organism>
<dbReference type="GO" id="GO:0005576">
    <property type="term" value="C:extracellular region"/>
    <property type="evidence" value="ECO:0007669"/>
    <property type="project" value="UniProtKB-SubCell"/>
</dbReference>
<evidence type="ECO:0000256" key="1">
    <source>
        <dbReference type="ARBA" id="ARBA00004613"/>
    </source>
</evidence>
<evidence type="ECO:0000313" key="6">
    <source>
        <dbReference type="Proteomes" id="UP001175271"/>
    </source>
</evidence>
<dbReference type="SUPFAM" id="SSF57095">
    <property type="entry name" value="Scorpion toxin-like"/>
    <property type="match status" value="1"/>
</dbReference>
<evidence type="ECO:0000256" key="2">
    <source>
        <dbReference type="ARBA" id="ARBA00022525"/>
    </source>
</evidence>
<sequence>MSPKSVLLLCFFGFFVIFTSAHPVDTVVSIRGPIELDYGCPITSSCRKHCQQNKFRDGLCEGTLKLTCQCIG</sequence>
<keyword evidence="3" id="KW-0732">Signal</keyword>
<comment type="subcellular location">
    <subcellularLocation>
        <location evidence="1">Secreted</location>
    </subcellularLocation>
</comment>
<evidence type="ECO:0000313" key="5">
    <source>
        <dbReference type="EMBL" id="KAK0419819.1"/>
    </source>
</evidence>
<accession>A0AA39IAR0</accession>
<dbReference type="Pfam" id="PF14866">
    <property type="entry name" value="Scorpion_toxin_alpha-beta"/>
    <property type="match status" value="1"/>
</dbReference>
<dbReference type="InterPro" id="IPR029237">
    <property type="entry name" value="Long_scorpion_toxin_alpha/beta"/>
</dbReference>
<feature type="signal peptide" evidence="3">
    <location>
        <begin position="1"/>
        <end position="21"/>
    </location>
</feature>
<dbReference type="EMBL" id="JAUCMV010000002">
    <property type="protein sequence ID" value="KAK0419819.1"/>
    <property type="molecule type" value="Genomic_DNA"/>
</dbReference>
<dbReference type="InterPro" id="IPR036574">
    <property type="entry name" value="Scorpion_toxin-like_sf"/>
</dbReference>
<name>A0AA39IAR0_9BILA</name>
<keyword evidence="2" id="KW-0964">Secreted</keyword>
<comment type="caution">
    <text evidence="5">The sequence shown here is derived from an EMBL/GenBank/DDBJ whole genome shotgun (WGS) entry which is preliminary data.</text>
</comment>
<evidence type="ECO:0000259" key="4">
    <source>
        <dbReference type="Pfam" id="PF14866"/>
    </source>
</evidence>
<gene>
    <name evidence="5" type="ORF">QR680_014341</name>
</gene>
<keyword evidence="6" id="KW-1185">Reference proteome</keyword>
<dbReference type="AlphaFoldDB" id="A0AA39IAR0"/>
<reference evidence="5" key="1">
    <citation type="submission" date="2023-06" db="EMBL/GenBank/DDBJ databases">
        <title>Genomic analysis of the entomopathogenic nematode Steinernema hermaphroditum.</title>
        <authorList>
            <person name="Schwarz E.M."/>
            <person name="Heppert J.K."/>
            <person name="Baniya A."/>
            <person name="Schwartz H.T."/>
            <person name="Tan C.-H."/>
            <person name="Antoshechkin I."/>
            <person name="Sternberg P.W."/>
            <person name="Goodrich-Blair H."/>
            <person name="Dillman A.R."/>
        </authorList>
    </citation>
    <scope>NUCLEOTIDE SEQUENCE</scope>
    <source>
        <strain evidence="5">PS9179</strain>
        <tissue evidence="5">Whole animal</tissue>
    </source>
</reference>
<proteinExistence type="predicted"/>
<feature type="domain" description="BetaSPN-type CS-alpha/beta" evidence="4">
    <location>
        <begin position="37"/>
        <end position="70"/>
    </location>
</feature>